<protein>
    <submittedName>
        <fullName evidence="1">6646_t:CDS:1</fullName>
    </submittedName>
</protein>
<comment type="caution">
    <text evidence="1">The sequence shown here is derived from an EMBL/GenBank/DDBJ whole genome shotgun (WGS) entry which is preliminary data.</text>
</comment>
<evidence type="ECO:0000313" key="1">
    <source>
        <dbReference type="EMBL" id="CAG8722202.1"/>
    </source>
</evidence>
<dbReference type="EMBL" id="CAJVPP010013855">
    <property type="protein sequence ID" value="CAG8722202.1"/>
    <property type="molecule type" value="Genomic_DNA"/>
</dbReference>
<name>A0A9N9I562_FUNMO</name>
<keyword evidence="2" id="KW-1185">Reference proteome</keyword>
<feature type="non-terminal residue" evidence="1">
    <location>
        <position position="1"/>
    </location>
</feature>
<dbReference type="AlphaFoldDB" id="A0A9N9I562"/>
<sequence>MEFLDLNGKLVNDSEENLQQNPVNDDDEIIRDENNIITSEQEEVFQMEEKEDLRDNLKSLRGDLLAEYKHLAIDIKAKWELKTLFNS</sequence>
<accession>A0A9N9I562</accession>
<dbReference type="Proteomes" id="UP000789375">
    <property type="component" value="Unassembled WGS sequence"/>
</dbReference>
<reference evidence="1" key="1">
    <citation type="submission" date="2021-06" db="EMBL/GenBank/DDBJ databases">
        <authorList>
            <person name="Kallberg Y."/>
            <person name="Tangrot J."/>
            <person name="Rosling A."/>
        </authorList>
    </citation>
    <scope>NUCLEOTIDE SEQUENCE</scope>
    <source>
        <strain evidence="1">87-6 pot B 2015</strain>
    </source>
</reference>
<gene>
    <name evidence="1" type="ORF">FMOSSE_LOCUS15067</name>
</gene>
<organism evidence="1 2">
    <name type="scientific">Funneliformis mosseae</name>
    <name type="common">Endomycorrhizal fungus</name>
    <name type="synonym">Glomus mosseae</name>
    <dbReference type="NCBI Taxonomy" id="27381"/>
    <lineage>
        <taxon>Eukaryota</taxon>
        <taxon>Fungi</taxon>
        <taxon>Fungi incertae sedis</taxon>
        <taxon>Mucoromycota</taxon>
        <taxon>Glomeromycotina</taxon>
        <taxon>Glomeromycetes</taxon>
        <taxon>Glomerales</taxon>
        <taxon>Glomeraceae</taxon>
        <taxon>Funneliformis</taxon>
    </lineage>
</organism>
<evidence type="ECO:0000313" key="2">
    <source>
        <dbReference type="Proteomes" id="UP000789375"/>
    </source>
</evidence>
<proteinExistence type="predicted"/>